<evidence type="ECO:0000256" key="4">
    <source>
        <dbReference type="HAMAP-Rule" id="MF_01241"/>
    </source>
</evidence>
<dbReference type="GO" id="GO:0006043">
    <property type="term" value="P:glucosamine catabolic process"/>
    <property type="evidence" value="ECO:0007669"/>
    <property type="project" value="TreeGrafter"/>
</dbReference>
<comment type="caution">
    <text evidence="4">Lacks conserved residue(s) required for the propagation of feature annotation.</text>
</comment>
<dbReference type="PANTHER" id="PTHR11280:SF5">
    <property type="entry name" value="GLUCOSAMINE-6-PHOSPHATE ISOMERASE"/>
    <property type="match status" value="1"/>
</dbReference>
<organism evidence="6 7">
    <name type="scientific">Liquorilactobacillus vini DSM 20605</name>
    <dbReference type="NCBI Taxonomy" id="1133569"/>
    <lineage>
        <taxon>Bacteria</taxon>
        <taxon>Bacillati</taxon>
        <taxon>Bacillota</taxon>
        <taxon>Bacilli</taxon>
        <taxon>Lactobacillales</taxon>
        <taxon>Lactobacillaceae</taxon>
        <taxon>Liquorilactobacillus</taxon>
    </lineage>
</organism>
<dbReference type="STRING" id="1133569.FD21_GL001485"/>
<keyword evidence="3 4" id="KW-0119">Carbohydrate metabolism</keyword>
<dbReference type="GO" id="GO:0016853">
    <property type="term" value="F:isomerase activity"/>
    <property type="evidence" value="ECO:0007669"/>
    <property type="project" value="UniProtKB-KW"/>
</dbReference>
<dbReference type="AlphaFoldDB" id="A0A0R2CE62"/>
<reference evidence="6 7" key="1">
    <citation type="journal article" date="2015" name="Genome Announc.">
        <title>Expanding the biotechnology potential of lactobacilli through comparative genomics of 213 strains and associated genera.</title>
        <authorList>
            <person name="Sun Z."/>
            <person name="Harris H.M."/>
            <person name="McCann A."/>
            <person name="Guo C."/>
            <person name="Argimon S."/>
            <person name="Zhang W."/>
            <person name="Yang X."/>
            <person name="Jeffery I.B."/>
            <person name="Cooney J.C."/>
            <person name="Kagawa T.F."/>
            <person name="Liu W."/>
            <person name="Song Y."/>
            <person name="Salvetti E."/>
            <person name="Wrobel A."/>
            <person name="Rasinkangas P."/>
            <person name="Parkhill J."/>
            <person name="Rea M.C."/>
            <person name="O'Sullivan O."/>
            <person name="Ritari J."/>
            <person name="Douillard F.P."/>
            <person name="Paul Ross R."/>
            <person name="Yang R."/>
            <person name="Briner A.E."/>
            <person name="Felis G.E."/>
            <person name="de Vos W.M."/>
            <person name="Barrangou R."/>
            <person name="Klaenhammer T.R."/>
            <person name="Caufield P.W."/>
            <person name="Cui Y."/>
            <person name="Zhang H."/>
            <person name="O'Toole P.W."/>
        </authorList>
    </citation>
    <scope>NUCLEOTIDE SEQUENCE [LARGE SCALE GENOMIC DNA]</scope>
    <source>
        <strain evidence="6 7">DSM 20605</strain>
    </source>
</reference>
<comment type="function">
    <text evidence="4">Catalyzes the reversible isomerization-deamination of glucosamine 6-phosphate (GlcN6P) to form fructose 6-phosphate (Fru6P) and ammonium ion.</text>
</comment>
<dbReference type="UniPathway" id="UPA00629">
    <property type="reaction ID" value="UER00684"/>
</dbReference>
<dbReference type="InterPro" id="IPR006148">
    <property type="entry name" value="Glc/Gal-6P_isomerase"/>
</dbReference>
<comment type="similarity">
    <text evidence="4">Belongs to the glucosamine/galactosamine-6-phosphate isomerase family. NagB subfamily.</text>
</comment>
<name>A0A0R2CE62_9LACO</name>
<keyword evidence="2 4" id="KW-0378">Hydrolase</keyword>
<dbReference type="GO" id="GO:0005975">
    <property type="term" value="P:carbohydrate metabolic process"/>
    <property type="evidence" value="ECO:0007669"/>
    <property type="project" value="InterPro"/>
</dbReference>
<evidence type="ECO:0000313" key="6">
    <source>
        <dbReference type="EMBL" id="KRM86665.1"/>
    </source>
</evidence>
<dbReference type="GO" id="GO:0004342">
    <property type="term" value="F:glucosamine-6-phosphate deaminase activity"/>
    <property type="evidence" value="ECO:0007669"/>
    <property type="project" value="UniProtKB-UniRule"/>
</dbReference>
<accession>A0A0R2CE62</accession>
<dbReference type="HAMAP" id="MF_01241">
    <property type="entry name" value="GlcN6P_deamin"/>
    <property type="match status" value="1"/>
</dbReference>
<dbReference type="FunFam" id="3.40.50.1360:FF:000003">
    <property type="entry name" value="Glucosamine-6-phosphate deaminase"/>
    <property type="match status" value="1"/>
</dbReference>
<dbReference type="InterPro" id="IPR004547">
    <property type="entry name" value="Glucosamine6P_isomerase"/>
</dbReference>
<dbReference type="Gene3D" id="3.40.50.1360">
    <property type="match status" value="1"/>
</dbReference>
<comment type="pathway">
    <text evidence="4">Amino-sugar metabolism; N-acetylneuraminate degradation; D-fructose 6-phosphate from N-acetylneuraminate: step 5/5.</text>
</comment>
<sequence length="235" mass="26153">MKIIIVKNKIEGGKKALEIYRATLKSNARVLGFATGSTPLTTYQELIKSDLDFSQIISFNLDEYVGLQADDPQSYHHYMEENLFKFKKFKTSFLLNGVAVDEKAEIRHYDQLLEKYPIDLQLLGIGRNGHIGFNEPGSSFNERTHKVGLTESTIKANSRFFADEVQVPRYAYSMGIKSILAAKQILLEAYGSSKASAVLRMVQGPMTTACPASILQTHPNVTLILDEAAASQLSK</sequence>
<dbReference type="EC" id="3.5.99.6" evidence="4"/>
<evidence type="ECO:0000259" key="5">
    <source>
        <dbReference type="Pfam" id="PF01182"/>
    </source>
</evidence>
<dbReference type="Proteomes" id="UP000051576">
    <property type="component" value="Unassembled WGS sequence"/>
</dbReference>
<dbReference type="GO" id="GO:0019262">
    <property type="term" value="P:N-acetylneuraminate catabolic process"/>
    <property type="evidence" value="ECO:0007669"/>
    <property type="project" value="UniProtKB-UniRule"/>
</dbReference>
<feature type="active site" description="Proton acceptor; for enolization step" evidence="4">
    <location>
        <position position="62"/>
    </location>
</feature>
<evidence type="ECO:0000313" key="7">
    <source>
        <dbReference type="Proteomes" id="UP000051576"/>
    </source>
</evidence>
<keyword evidence="6" id="KW-0413">Isomerase</keyword>
<dbReference type="GO" id="GO:0006046">
    <property type="term" value="P:N-acetylglucosamine catabolic process"/>
    <property type="evidence" value="ECO:0007669"/>
    <property type="project" value="UniProtKB-UniRule"/>
</dbReference>
<evidence type="ECO:0000256" key="3">
    <source>
        <dbReference type="ARBA" id="ARBA00023277"/>
    </source>
</evidence>
<dbReference type="OrthoDB" id="9791139at2"/>
<dbReference type="SUPFAM" id="SSF100950">
    <property type="entry name" value="NagB/RpiA/CoA transferase-like"/>
    <property type="match status" value="1"/>
</dbReference>
<dbReference type="PATRIC" id="fig|1133569.4.peg.1627"/>
<dbReference type="RefSeq" id="WP_010579743.1">
    <property type="nucleotide sequence ID" value="NZ_AHYZ01000032.1"/>
</dbReference>
<dbReference type="CDD" id="cd01399">
    <property type="entry name" value="GlcN6P_deaminase"/>
    <property type="match status" value="1"/>
</dbReference>
<proteinExistence type="inferred from homology"/>
<dbReference type="PANTHER" id="PTHR11280">
    <property type="entry name" value="GLUCOSAMINE-6-PHOSPHATE ISOMERASE"/>
    <property type="match status" value="1"/>
</dbReference>
<dbReference type="EMBL" id="AYYX01000044">
    <property type="protein sequence ID" value="KRM86665.1"/>
    <property type="molecule type" value="Genomic_DNA"/>
</dbReference>
<feature type="active site" description="Proton acceptor; for ring-opening step" evidence="4">
    <location>
        <position position="130"/>
    </location>
</feature>
<dbReference type="eggNOG" id="COG0363">
    <property type="taxonomic scope" value="Bacteria"/>
</dbReference>
<comment type="catalytic activity">
    <reaction evidence="1 4">
        <text>alpha-D-glucosamine 6-phosphate + H2O = beta-D-fructose 6-phosphate + NH4(+)</text>
        <dbReference type="Rhea" id="RHEA:12172"/>
        <dbReference type="ChEBI" id="CHEBI:15377"/>
        <dbReference type="ChEBI" id="CHEBI:28938"/>
        <dbReference type="ChEBI" id="CHEBI:57634"/>
        <dbReference type="ChEBI" id="CHEBI:75989"/>
        <dbReference type="EC" id="3.5.99.6"/>
    </reaction>
</comment>
<feature type="active site" description="For ring-opening step" evidence="4">
    <location>
        <position position="128"/>
    </location>
</feature>
<keyword evidence="7" id="KW-1185">Reference proteome</keyword>
<dbReference type="Pfam" id="PF01182">
    <property type="entry name" value="Glucosamine_iso"/>
    <property type="match status" value="1"/>
</dbReference>
<evidence type="ECO:0000256" key="1">
    <source>
        <dbReference type="ARBA" id="ARBA00000644"/>
    </source>
</evidence>
<dbReference type="GO" id="GO:0005737">
    <property type="term" value="C:cytoplasm"/>
    <property type="evidence" value="ECO:0007669"/>
    <property type="project" value="TreeGrafter"/>
</dbReference>
<dbReference type="NCBIfam" id="TIGR00502">
    <property type="entry name" value="nagB"/>
    <property type="match status" value="1"/>
</dbReference>
<evidence type="ECO:0000256" key="2">
    <source>
        <dbReference type="ARBA" id="ARBA00022801"/>
    </source>
</evidence>
<comment type="caution">
    <text evidence="6">The sequence shown here is derived from an EMBL/GenBank/DDBJ whole genome shotgun (WGS) entry which is preliminary data.</text>
</comment>
<dbReference type="GO" id="GO:0042802">
    <property type="term" value="F:identical protein binding"/>
    <property type="evidence" value="ECO:0007669"/>
    <property type="project" value="TreeGrafter"/>
</dbReference>
<gene>
    <name evidence="4" type="primary">nagB</name>
    <name evidence="6" type="ORF">FD21_GL001485</name>
</gene>
<dbReference type="InterPro" id="IPR037171">
    <property type="entry name" value="NagB/RpiA_transferase-like"/>
</dbReference>
<protein>
    <recommendedName>
        <fullName evidence="4">Glucosamine-6-phosphate deaminase</fullName>
        <ecNumber evidence="4">3.5.99.6</ecNumber>
    </recommendedName>
    <alternativeName>
        <fullName evidence="4">GlcN6P deaminase</fullName>
        <shortName evidence="4">GNPDA</shortName>
    </alternativeName>
    <alternativeName>
        <fullName evidence="4">Glucosamine-6-phosphate isomerase</fullName>
    </alternativeName>
</protein>
<feature type="active site" description="For ring-opening step" evidence="4">
    <location>
        <position position="135"/>
    </location>
</feature>
<feature type="domain" description="Glucosamine/galactosamine-6-phosphate isomerase" evidence="5">
    <location>
        <begin position="23"/>
        <end position="218"/>
    </location>
</feature>